<keyword evidence="2" id="KW-1133">Transmembrane helix</keyword>
<feature type="domain" description="AsmA" evidence="3">
    <location>
        <begin position="349"/>
        <end position="610"/>
    </location>
</feature>
<feature type="transmembrane region" description="Helical" evidence="2">
    <location>
        <begin position="7"/>
        <end position="30"/>
    </location>
</feature>
<feature type="region of interest" description="Disordered" evidence="1">
    <location>
        <begin position="142"/>
        <end position="171"/>
    </location>
</feature>
<keyword evidence="2" id="KW-0472">Membrane</keyword>
<dbReference type="Pfam" id="PF05170">
    <property type="entry name" value="AsmA"/>
    <property type="match status" value="2"/>
</dbReference>
<evidence type="ECO:0000259" key="3">
    <source>
        <dbReference type="Pfam" id="PF05170"/>
    </source>
</evidence>
<feature type="compositionally biased region" description="Low complexity" evidence="1">
    <location>
        <begin position="409"/>
        <end position="423"/>
    </location>
</feature>
<dbReference type="PANTHER" id="PTHR30441:SF4">
    <property type="entry name" value="PROTEIN ASMA"/>
    <property type="match status" value="1"/>
</dbReference>
<sequence length="724" mass="78783">MKRMLKWITIIGGCLIVVIVAALLIIPRFVNVKKYKPQIEQRVADATGRTFSVGDDLRLSLFPWAGVSFSDLKLGSLPGFDEKDFVTVNSFEVRVKLLPLLFKDIKVKRFLLKGARIVLEKSKDGRANWIFAKKSPGAIKSEILPAKSQPPANKSGEGTPPEKSKSSANKSGKGLQLKSIVVGDFAVTQGSVLWIDHIKGRRREILDVNLKLQDVSLERPFKLFFTARLDDMPLSLQGSLGPLGKDLGKGEIPLDIAFKALEQLEASLKGRIIDPVAKPRFQLDVLVSPFSPRKLLAALGQPLPVKTSDPKALNSMAFKARLEGDNQRISVSDGVVDFDASKLKLFVSVKEFSKPNVTFDVDLDKIDLDKYLPPPGAKKPAENVSEVKTPGSDPETKAAESAPKDKTSKSASKAKVSGNQPKVKAAKPDKKKIDYAPLRRLVINGAVKIGKLKIKNAKMDDVRLKITGKNGIFNLAPFSMALYQGGVAGKASLNVKKNTPKAKFNIDAKGIQAGPLLNDVLKKDFLEGTLKAEINMALSGDAPATIKKTISGNGDLLFRDGAVKGIDLAGMVRNIKATFGQVEQGTEKPKTDFAEFHVPFTIKRGLTETSNTRLLSPLLRVSAAGKADLVTEALDFRVEPKFVGTLKGQGDTKERSGIVVPVLISGSFSSPEFRPDLEGLLKQQIEKELPKLQERLLGGDKQKGESKSLEEQLKGFFKGLPFGK</sequence>
<proteinExistence type="predicted"/>
<dbReference type="PANTHER" id="PTHR30441">
    <property type="entry name" value="DUF748 DOMAIN-CONTAINING PROTEIN"/>
    <property type="match status" value="1"/>
</dbReference>
<feature type="compositionally biased region" description="Basic and acidic residues" evidence="1">
    <location>
        <begin position="394"/>
        <end position="408"/>
    </location>
</feature>
<dbReference type="GO" id="GO:0090313">
    <property type="term" value="P:regulation of protein targeting to membrane"/>
    <property type="evidence" value="ECO:0007669"/>
    <property type="project" value="TreeGrafter"/>
</dbReference>
<feature type="domain" description="AsmA" evidence="3">
    <location>
        <begin position="1"/>
        <end position="200"/>
    </location>
</feature>
<evidence type="ECO:0000313" key="4">
    <source>
        <dbReference type="EMBL" id="MBC8432886.1"/>
    </source>
</evidence>
<feature type="region of interest" description="Disordered" evidence="1">
    <location>
        <begin position="374"/>
        <end position="429"/>
    </location>
</feature>
<evidence type="ECO:0000256" key="2">
    <source>
        <dbReference type="SAM" id="Phobius"/>
    </source>
</evidence>
<organism evidence="4 5">
    <name type="scientific">Candidatus Desulfatibia vada</name>
    <dbReference type="NCBI Taxonomy" id="2841696"/>
    <lineage>
        <taxon>Bacteria</taxon>
        <taxon>Pseudomonadati</taxon>
        <taxon>Thermodesulfobacteriota</taxon>
        <taxon>Desulfobacteria</taxon>
        <taxon>Desulfobacterales</taxon>
        <taxon>Desulfobacterales incertae sedis</taxon>
        <taxon>Candidatus Desulfatibia</taxon>
    </lineage>
</organism>
<dbReference type="InterPro" id="IPR007844">
    <property type="entry name" value="AsmA"/>
</dbReference>
<dbReference type="Proteomes" id="UP000605201">
    <property type="component" value="Unassembled WGS sequence"/>
</dbReference>
<reference evidence="4 5" key="1">
    <citation type="submission" date="2020-08" db="EMBL/GenBank/DDBJ databases">
        <title>Bridging the membrane lipid divide: bacteria of the FCB group superphylum have the potential to synthesize archaeal ether lipids.</title>
        <authorList>
            <person name="Villanueva L."/>
            <person name="Von Meijenfeldt F.A.B."/>
            <person name="Westbye A.B."/>
            <person name="Yadav S."/>
            <person name="Hopmans E.C."/>
            <person name="Dutilh B.E."/>
            <person name="Sinninghe Damste J.S."/>
        </authorList>
    </citation>
    <scope>NUCLEOTIDE SEQUENCE [LARGE SCALE GENOMIC DNA]</scope>
    <source>
        <strain evidence="4">NIOZ-UU17</strain>
    </source>
</reference>
<gene>
    <name evidence="4" type="ORF">H8D96_13330</name>
</gene>
<name>A0A8J6NSG4_9BACT</name>
<accession>A0A8J6NSG4</accession>
<dbReference type="EMBL" id="JACNIG010000253">
    <property type="protein sequence ID" value="MBC8432886.1"/>
    <property type="molecule type" value="Genomic_DNA"/>
</dbReference>
<protein>
    <submittedName>
        <fullName evidence="4">AsmA family protein</fullName>
    </submittedName>
</protein>
<comment type="caution">
    <text evidence="4">The sequence shown here is derived from an EMBL/GenBank/DDBJ whole genome shotgun (WGS) entry which is preliminary data.</text>
</comment>
<dbReference type="InterPro" id="IPR052894">
    <property type="entry name" value="AsmA-related"/>
</dbReference>
<dbReference type="GO" id="GO:0005886">
    <property type="term" value="C:plasma membrane"/>
    <property type="evidence" value="ECO:0007669"/>
    <property type="project" value="TreeGrafter"/>
</dbReference>
<evidence type="ECO:0000256" key="1">
    <source>
        <dbReference type="SAM" id="MobiDB-lite"/>
    </source>
</evidence>
<keyword evidence="2" id="KW-0812">Transmembrane</keyword>
<evidence type="ECO:0000313" key="5">
    <source>
        <dbReference type="Proteomes" id="UP000605201"/>
    </source>
</evidence>
<dbReference type="AlphaFoldDB" id="A0A8J6NSG4"/>